<accession>A0A501WEK3</accession>
<dbReference type="PANTHER" id="PTHR43760:SF1">
    <property type="entry name" value="ENDORIBONUCLEASE L-PSP_CHORISMATE MUTASE-LIKE DOMAIN-CONTAINING PROTEIN"/>
    <property type="match status" value="1"/>
</dbReference>
<gene>
    <name evidence="2" type="ORF">FJM51_17950</name>
</gene>
<dbReference type="SUPFAM" id="SSF55298">
    <property type="entry name" value="YjgF-like"/>
    <property type="match status" value="1"/>
</dbReference>
<organism evidence="2 3">
    <name type="scientific">Amaricoccus solimangrovi</name>
    <dbReference type="NCBI Taxonomy" id="2589815"/>
    <lineage>
        <taxon>Bacteria</taxon>
        <taxon>Pseudomonadati</taxon>
        <taxon>Pseudomonadota</taxon>
        <taxon>Alphaproteobacteria</taxon>
        <taxon>Rhodobacterales</taxon>
        <taxon>Paracoccaceae</taxon>
        <taxon>Amaricoccus</taxon>
    </lineage>
</organism>
<evidence type="ECO:0000313" key="3">
    <source>
        <dbReference type="Proteomes" id="UP000319255"/>
    </source>
</evidence>
<dbReference type="Gene3D" id="3.30.1330.40">
    <property type="entry name" value="RutC-like"/>
    <property type="match status" value="1"/>
</dbReference>
<dbReference type="RefSeq" id="WP_140455511.1">
    <property type="nucleotide sequence ID" value="NZ_VFRP01000023.1"/>
</dbReference>
<dbReference type="InterPro" id="IPR035959">
    <property type="entry name" value="RutC-like_sf"/>
</dbReference>
<dbReference type="InterPro" id="IPR013813">
    <property type="entry name" value="Endoribo_LPSP/chorism_mut-like"/>
</dbReference>
<evidence type="ECO:0000313" key="2">
    <source>
        <dbReference type="EMBL" id="TPE48273.1"/>
    </source>
</evidence>
<dbReference type="PANTHER" id="PTHR43760">
    <property type="entry name" value="ENDORIBONUCLEASE-RELATED"/>
    <property type="match status" value="1"/>
</dbReference>
<proteinExistence type="predicted"/>
<dbReference type="Pfam" id="PF14588">
    <property type="entry name" value="YjgF_endoribonc"/>
    <property type="match status" value="1"/>
</dbReference>
<feature type="domain" description="Endoribonuclease L-PSP/chorismate mutase-like" evidence="1">
    <location>
        <begin position="7"/>
        <end position="141"/>
    </location>
</feature>
<evidence type="ECO:0000259" key="1">
    <source>
        <dbReference type="Pfam" id="PF14588"/>
    </source>
</evidence>
<dbReference type="OrthoDB" id="9806350at2"/>
<dbReference type="AlphaFoldDB" id="A0A501WEK3"/>
<name>A0A501WEK3_9RHOB</name>
<comment type="caution">
    <text evidence="2">The sequence shown here is derived from an EMBL/GenBank/DDBJ whole genome shotgun (WGS) entry which is preliminary data.</text>
</comment>
<sequence length="154" mass="16132">MPSAIDARLEELGITLPDAPAPAANYVPYAKAGDLIYISGQVSRDENGFIVGKLGADLGPDEGYRAARHCALALIAQLRAACDGDLDRVVEVIKLTGFVNATPDFTDHPKVINGASDLFAEVFGDRGRHARAAVGCVSLPLGVAVEVEGIFQVS</sequence>
<dbReference type="EMBL" id="VFRP01000023">
    <property type="protein sequence ID" value="TPE48273.1"/>
    <property type="molecule type" value="Genomic_DNA"/>
</dbReference>
<keyword evidence="3" id="KW-1185">Reference proteome</keyword>
<dbReference type="Proteomes" id="UP000319255">
    <property type="component" value="Unassembled WGS sequence"/>
</dbReference>
<dbReference type="CDD" id="cd02199">
    <property type="entry name" value="YjgF_YER057c_UK114_like_1"/>
    <property type="match status" value="1"/>
</dbReference>
<protein>
    <submittedName>
        <fullName evidence="2">RidA family protein</fullName>
    </submittedName>
</protein>
<reference evidence="2 3" key="1">
    <citation type="submission" date="2019-06" db="EMBL/GenBank/DDBJ databases">
        <title>A novel bacterium of genus Amaricoccus, isolated from marine sediment.</title>
        <authorList>
            <person name="Huang H."/>
            <person name="Mo K."/>
            <person name="Hu Y."/>
        </authorList>
    </citation>
    <scope>NUCLEOTIDE SEQUENCE [LARGE SCALE GENOMIC DNA]</scope>
    <source>
        <strain evidence="2 3">HB172011</strain>
    </source>
</reference>